<dbReference type="SUPFAM" id="SSF49879">
    <property type="entry name" value="SMAD/FHA domain"/>
    <property type="match status" value="1"/>
</dbReference>
<protein>
    <submittedName>
        <fullName evidence="1">Uncharacterized protein</fullName>
    </submittedName>
</protein>
<proteinExistence type="predicted"/>
<accession>A0A7J6LKG7</accession>
<dbReference type="InterPro" id="IPR008984">
    <property type="entry name" value="SMAD_FHA_dom_sf"/>
</dbReference>
<comment type="caution">
    <text evidence="1">The sequence shown here is derived from an EMBL/GenBank/DDBJ whole genome shotgun (WGS) entry which is preliminary data.</text>
</comment>
<dbReference type="EMBL" id="JABANN010000418">
    <property type="protein sequence ID" value="KAF4659758.1"/>
    <property type="molecule type" value="Genomic_DNA"/>
</dbReference>
<dbReference type="Proteomes" id="UP000572268">
    <property type="component" value="Unassembled WGS sequence"/>
</dbReference>
<evidence type="ECO:0000313" key="2">
    <source>
        <dbReference type="Proteomes" id="UP000572268"/>
    </source>
</evidence>
<sequence length="1229" mass="135457">MPQNAFAVTPPNKVDLSHEGCNPTRLLQSAKVSTSLSLASGLRRIPGIGLGIASGKDTNALLEVTVSHNTMESIKLVLTKPVALYDIKRALRNYNDIAVRPQRKSFRGRILSLASWGFELMERLGIIICLSSAKSLAAPSAHGALRLSFNGFISFAGGLIRLPFRDIVVPEEIIPLPLARLDLVGYFATAAGNHTCVQSNKGMVRIDEKPDEFARVLSDLIVGAKFSVVSRFLIPEVEVANVLGDLSVITTTITHKAGGSKVMYMRAAGSYHNDCEKDGMSLSLDDLKLKEDSPSILKARWVGTKLGSLRKDAPLEGRLSVEMFDTQILSQSIEVSVDYCNPVVRGCVHSPVEVSSLVVCGKAEMTVKAASVAKLLDNAAENIEIDSDVCLDYSSIISLTKGLIDDGLAKVYGNARNFEIRGKVVADGKKQDAVDRLKVTAVARTNNAFPLAVSTVLPLPVFPELNMSSSDKVTIAGSARLTASGGFRFTEKGVSCDDSVVDVEVSNPVRAKFLRREVVLPSRTHLKAVINMLHVGYDGLAQTDMMVTLDETYLHFSGCNGGGTAALRLRPVTLPVSISPVGGIDCGETIIGAILRPDIRGAVFLNTMEKIRAGEEDEFLRGLRDDMDGVIKVMVPSLHSFVWRIVDEVKRAKRVLEEEKVTAPLDVIPNSKMGRLVSLLFFKDDSRTERISNIFHQVTEGDGLDKAACRELIDEWKDMFLPLKITDKSVDEESGSNNSEIIDETEDPTNPLWKRYELDPTEFILFVLGKILAPAKPIEAPGLKPPKWQDPVSTDPSIKVEGLDRLPSASDLYTGDRRASDVATYLRTAQVAWLVDHADEFGYSDEEKRKLQYVLSLKRFAFTIFENYGGLAFVPQSRVVGLFLADVVRVEQELAKRQGFDSMKAAAEWQRKEAGVRERSTGAELGVQSLTHEGVFTLWRDGQFKQSTPTVAMRGAVEGNVTLPEVLELLSNMLTKQTLNHEHHDTQVTVHECVSHSIHVRNSHTDVFARSGVDAAVQRTHHWSPLLKESAFVTTQRDRERHVYDTAKDRHIEPWLENMIRFGLVPFVKDESVAVDEIVYHLMVSSLLSLNRDFCQDVRLDPGITVRVGRRPPPPGHGHAYNVTIESPYVARFQFELSSTASTLNEVWRLTSRSWGGTLISPRFSSMQKVNQNESADISPGDTIYISTSPQIGFVLYSPKAAAVTKPPRASEGEEELPDEHRCIICLVR</sequence>
<name>A0A7J6LKG7_PEROL</name>
<reference evidence="1 2" key="1">
    <citation type="submission" date="2020-04" db="EMBL/GenBank/DDBJ databases">
        <title>Perkinsus olseni comparative genomics.</title>
        <authorList>
            <person name="Bogema D.R."/>
        </authorList>
    </citation>
    <scope>NUCLEOTIDE SEQUENCE [LARGE SCALE GENOMIC DNA]</scope>
    <source>
        <strain evidence="1">ATCC PRA-31</strain>
    </source>
</reference>
<evidence type="ECO:0000313" key="1">
    <source>
        <dbReference type="EMBL" id="KAF4659758.1"/>
    </source>
</evidence>
<gene>
    <name evidence="1" type="ORF">FOL46_006455</name>
</gene>
<dbReference type="AlphaFoldDB" id="A0A7J6LKG7"/>
<organism evidence="1 2">
    <name type="scientific">Perkinsus olseni</name>
    <name type="common">Perkinsus atlanticus</name>
    <dbReference type="NCBI Taxonomy" id="32597"/>
    <lineage>
        <taxon>Eukaryota</taxon>
        <taxon>Sar</taxon>
        <taxon>Alveolata</taxon>
        <taxon>Perkinsozoa</taxon>
        <taxon>Perkinsea</taxon>
        <taxon>Perkinsida</taxon>
        <taxon>Perkinsidae</taxon>
        <taxon>Perkinsus</taxon>
    </lineage>
</organism>